<sequence>MMTLKLVESRPATEEEKKRVQEVTADSNWLSHHAAEIWEKYKGKYIAVVEQTLFVGDTWEEAISKAKEKCPEREPLVKHIPYKRRIWVL</sequence>
<reference evidence="2 3" key="1">
    <citation type="submission" date="2019-03" db="EMBL/GenBank/DDBJ databases">
        <title>Metabolic potential of uncultured bacteria and archaea associated with petroleum seepage in deep-sea sediments.</title>
        <authorList>
            <person name="Dong X."/>
            <person name="Hubert C."/>
        </authorList>
    </citation>
    <scope>NUCLEOTIDE SEQUENCE [LARGE SCALE GENOMIC DNA]</scope>
    <source>
        <strain evidence="2">E44_bin7</strain>
    </source>
</reference>
<dbReference type="Pfam" id="PF18929">
    <property type="entry name" value="DUF5678"/>
    <property type="match status" value="1"/>
</dbReference>
<dbReference type="EMBL" id="SOKJ01000019">
    <property type="protein sequence ID" value="TET13214.1"/>
    <property type="molecule type" value="Genomic_DNA"/>
</dbReference>
<dbReference type="AlphaFoldDB" id="A0A523S5B5"/>
<accession>A0A523S5B5</accession>
<evidence type="ECO:0000313" key="2">
    <source>
        <dbReference type="EMBL" id="TET13214.1"/>
    </source>
</evidence>
<evidence type="ECO:0000259" key="1">
    <source>
        <dbReference type="Pfam" id="PF18929"/>
    </source>
</evidence>
<gene>
    <name evidence="2" type="ORF">E3J84_00325</name>
</gene>
<proteinExistence type="predicted"/>
<evidence type="ECO:0000313" key="3">
    <source>
        <dbReference type="Proteomes" id="UP000316360"/>
    </source>
</evidence>
<dbReference type="InterPro" id="IPR043734">
    <property type="entry name" value="DUF5678"/>
</dbReference>
<comment type="caution">
    <text evidence="2">The sequence shown here is derived from an EMBL/GenBank/DDBJ whole genome shotgun (WGS) entry which is preliminary data.</text>
</comment>
<name>A0A523S5B5_UNCAE</name>
<feature type="domain" description="DUF5678" evidence="1">
    <location>
        <begin position="37"/>
        <end position="81"/>
    </location>
</feature>
<protein>
    <recommendedName>
        <fullName evidence="1">DUF5678 domain-containing protein</fullName>
    </recommendedName>
</protein>
<dbReference type="Proteomes" id="UP000316360">
    <property type="component" value="Unassembled WGS sequence"/>
</dbReference>
<organism evidence="2 3">
    <name type="scientific">Aerophobetes bacterium</name>
    <dbReference type="NCBI Taxonomy" id="2030807"/>
    <lineage>
        <taxon>Bacteria</taxon>
        <taxon>Candidatus Aerophobota</taxon>
    </lineage>
</organism>